<keyword evidence="10" id="KW-1185">Reference proteome</keyword>
<organism evidence="9 10">
    <name type="scientific">Pocillopora damicornis</name>
    <name type="common">Cauliflower coral</name>
    <name type="synonym">Millepora damicornis</name>
    <dbReference type="NCBI Taxonomy" id="46731"/>
    <lineage>
        <taxon>Eukaryota</taxon>
        <taxon>Metazoa</taxon>
        <taxon>Cnidaria</taxon>
        <taxon>Anthozoa</taxon>
        <taxon>Hexacorallia</taxon>
        <taxon>Scleractinia</taxon>
        <taxon>Astrocoeniina</taxon>
        <taxon>Pocilloporidae</taxon>
        <taxon>Pocillopora</taxon>
    </lineage>
</organism>
<dbReference type="PANTHER" id="PTHR11686">
    <property type="entry name" value="GAMMA GLUTAMYL TRANSPEPTIDASE"/>
    <property type="match status" value="1"/>
</dbReference>
<gene>
    <name evidence="9" type="ORF">pdam_00020128</name>
</gene>
<dbReference type="InterPro" id="IPR029055">
    <property type="entry name" value="Ntn_hydrolases_N"/>
</dbReference>
<dbReference type="OMA" id="QIMGVVQ"/>
<dbReference type="GO" id="GO:0016746">
    <property type="term" value="F:acyltransferase activity"/>
    <property type="evidence" value="ECO:0007669"/>
    <property type="project" value="UniProtKB-KW"/>
</dbReference>
<keyword evidence="5" id="KW-0012">Acyltransferase</keyword>
<dbReference type="GO" id="GO:0036374">
    <property type="term" value="F:glutathione hydrolase activity"/>
    <property type="evidence" value="ECO:0007669"/>
    <property type="project" value="InterPro"/>
</dbReference>
<accession>A0A3M6UBR7</accession>
<feature type="binding site" evidence="7">
    <location>
        <position position="143"/>
    </location>
    <ligand>
        <name>L-glutamate</name>
        <dbReference type="ChEBI" id="CHEBI:29985"/>
    </ligand>
</feature>
<evidence type="ECO:0000313" key="9">
    <source>
        <dbReference type="EMBL" id="RMX51102.1"/>
    </source>
</evidence>
<dbReference type="Gene3D" id="3.60.20.40">
    <property type="match status" value="1"/>
</dbReference>
<feature type="active site" description="Nucleophile" evidence="6">
    <location>
        <position position="431"/>
    </location>
</feature>
<evidence type="ECO:0000256" key="4">
    <source>
        <dbReference type="ARBA" id="ARBA00023180"/>
    </source>
</evidence>
<dbReference type="STRING" id="46731.A0A3M6UBR7"/>
<evidence type="ECO:0000256" key="2">
    <source>
        <dbReference type="ARBA" id="ARBA00022679"/>
    </source>
</evidence>
<keyword evidence="1" id="KW-0645">Protease</keyword>
<dbReference type="NCBIfam" id="TIGR00066">
    <property type="entry name" value="g_glut_trans"/>
    <property type="match status" value="1"/>
</dbReference>
<reference evidence="9 10" key="1">
    <citation type="journal article" date="2018" name="Sci. Rep.">
        <title>Comparative analysis of the Pocillopora damicornis genome highlights role of immune system in coral evolution.</title>
        <authorList>
            <person name="Cunning R."/>
            <person name="Bay R.A."/>
            <person name="Gillette P."/>
            <person name="Baker A.C."/>
            <person name="Traylor-Knowles N."/>
        </authorList>
    </citation>
    <scope>NUCLEOTIDE SEQUENCE [LARGE SCALE GENOMIC DNA]</scope>
    <source>
        <strain evidence="9">RSMAS</strain>
        <tissue evidence="9">Whole animal</tissue>
    </source>
</reference>
<dbReference type="AlphaFoldDB" id="A0A3M6UBR7"/>
<evidence type="ECO:0000256" key="7">
    <source>
        <dbReference type="PIRSR" id="PIRSR600101-2"/>
    </source>
</evidence>
<protein>
    <recommendedName>
        <fullName evidence="11">Gamma-glutamyltransferase</fullName>
    </recommendedName>
</protein>
<proteinExistence type="predicted"/>
<name>A0A3M6UBR7_POCDA</name>
<dbReference type="InterPro" id="IPR000101">
    <property type="entry name" value="GGT_peptidase"/>
</dbReference>
<keyword evidence="3" id="KW-0378">Hydrolase</keyword>
<evidence type="ECO:0000256" key="6">
    <source>
        <dbReference type="PIRSR" id="PIRSR600101-1"/>
    </source>
</evidence>
<evidence type="ECO:0008006" key="11">
    <source>
        <dbReference type="Google" id="ProtNLM"/>
    </source>
</evidence>
<evidence type="ECO:0000256" key="3">
    <source>
        <dbReference type="ARBA" id="ARBA00022801"/>
    </source>
</evidence>
<keyword evidence="8" id="KW-0472">Membrane</keyword>
<keyword evidence="8" id="KW-1133">Transmembrane helix</keyword>
<dbReference type="GO" id="GO:0005886">
    <property type="term" value="C:plasma membrane"/>
    <property type="evidence" value="ECO:0007669"/>
    <property type="project" value="TreeGrafter"/>
</dbReference>
<dbReference type="Proteomes" id="UP000275408">
    <property type="component" value="Unassembled WGS sequence"/>
</dbReference>
<dbReference type="InterPro" id="IPR043138">
    <property type="entry name" value="GGT_lsub"/>
</dbReference>
<dbReference type="PANTHER" id="PTHR11686:SF9">
    <property type="entry name" value="RE13973P"/>
    <property type="match status" value="1"/>
</dbReference>
<sequence>MADSTISGGKSHFVCRRLLAVVTVLCALGGVVYVTGIGKQIHEAINHLIVPQQKAPLKRRSPPLAPPSEPLEFKSAAVSADYKKCSEYGADILRVQNGNAVDAAIATALCVGVVNAHSAGIGGGGFMIVYDKKSGKTRSINFRETVAALEKADTMRDLQHLMFEWKEREIKTRNPGEGEFIGIPGELRGFEMAWKKYGRLPWKDLFRPAIEIATNGFPATPAILAAVEKNAANVSSDPGLSELFKPNGQFVKEGDVIKRTKYGKTLKKIAEGGADVFYRGKMAKQIVKDLRSVGSKISLKDLKNYEASELKALETDLPGVKGYKILTVPPPAGGVALIDILNILKGYNFGPEDMKKHPVRTYHRMIEAFNFVAARETYLTDPAFDDKVDEIVRQMLDPEEGEKLRQKIDDTTHSYDYYGPINYHIDVTDGTTHLSVLDEEGNAVSITTSINKYFGAKLRSLELGIIYNDQLWDAINLYVNEFNLKADSLRPRKRPMSLASPSIILDGKGNVRMVIGAAGGKYIATALSQVLMNYFWFGDSLKDAVSKPRLHSQLFPSIILVEPNFPEKYIKGLKRYGHKRITNDTTLFTGTPLQIMGVVQLVVRKDDGELLALADYRKGGVAAGYR</sequence>
<evidence type="ECO:0000256" key="1">
    <source>
        <dbReference type="ARBA" id="ARBA00022670"/>
    </source>
</evidence>
<feature type="transmembrane region" description="Helical" evidence="8">
    <location>
        <begin position="18"/>
        <end position="38"/>
    </location>
</feature>
<dbReference type="Gene3D" id="1.10.246.130">
    <property type="match status" value="1"/>
</dbReference>
<dbReference type="InterPro" id="IPR043137">
    <property type="entry name" value="GGT_ssub_C"/>
</dbReference>
<evidence type="ECO:0000256" key="8">
    <source>
        <dbReference type="SAM" id="Phobius"/>
    </source>
</evidence>
<keyword evidence="2" id="KW-0808">Transferase</keyword>
<feature type="binding site" evidence="7">
    <location>
        <position position="473"/>
    </location>
    <ligand>
        <name>L-glutamate</name>
        <dbReference type="ChEBI" id="CHEBI:29985"/>
    </ligand>
</feature>
<dbReference type="GO" id="GO:0006508">
    <property type="term" value="P:proteolysis"/>
    <property type="evidence" value="ECO:0007669"/>
    <property type="project" value="UniProtKB-KW"/>
</dbReference>
<keyword evidence="8" id="KW-0812">Transmembrane</keyword>
<evidence type="ECO:0000256" key="5">
    <source>
        <dbReference type="ARBA" id="ARBA00023315"/>
    </source>
</evidence>
<feature type="binding site" evidence="7">
    <location>
        <position position="520"/>
    </location>
    <ligand>
        <name>L-glutamate</name>
        <dbReference type="ChEBI" id="CHEBI:29985"/>
    </ligand>
</feature>
<dbReference type="PRINTS" id="PR01210">
    <property type="entry name" value="GGTRANSPTASE"/>
</dbReference>
<evidence type="ECO:0000313" key="10">
    <source>
        <dbReference type="Proteomes" id="UP000275408"/>
    </source>
</evidence>
<dbReference type="EMBL" id="RCHS01001826">
    <property type="protein sequence ID" value="RMX51102.1"/>
    <property type="molecule type" value="Genomic_DNA"/>
</dbReference>
<feature type="binding site" evidence="7">
    <location>
        <begin position="449"/>
        <end position="451"/>
    </location>
    <ligand>
        <name>L-glutamate</name>
        <dbReference type="ChEBI" id="CHEBI:29985"/>
    </ligand>
</feature>
<dbReference type="Pfam" id="PF01019">
    <property type="entry name" value="G_glu_transpept"/>
    <property type="match status" value="1"/>
</dbReference>
<comment type="caution">
    <text evidence="9">The sequence shown here is derived from an EMBL/GenBank/DDBJ whole genome shotgun (WGS) entry which is preliminary data.</text>
</comment>
<dbReference type="SUPFAM" id="SSF56235">
    <property type="entry name" value="N-terminal nucleophile aminohydrolases (Ntn hydrolases)"/>
    <property type="match status" value="1"/>
</dbReference>
<dbReference type="FunFam" id="1.10.246.130:FF:000005">
    <property type="entry name" value="Gamma-glutamyltranspeptidase 1, putative"/>
    <property type="match status" value="1"/>
</dbReference>
<dbReference type="OrthoDB" id="1081007at2759"/>
<dbReference type="GO" id="GO:0006751">
    <property type="term" value="P:glutathione catabolic process"/>
    <property type="evidence" value="ECO:0007669"/>
    <property type="project" value="InterPro"/>
</dbReference>
<keyword evidence="4" id="KW-0325">Glycoprotein</keyword>